<evidence type="ECO:0000313" key="3">
    <source>
        <dbReference type="EMBL" id="GBP31266.1"/>
    </source>
</evidence>
<dbReference type="GO" id="GO:0042800">
    <property type="term" value="F:histone H3K4 methyltransferase activity"/>
    <property type="evidence" value="ECO:0007669"/>
    <property type="project" value="TreeGrafter"/>
</dbReference>
<dbReference type="InterPro" id="IPR036397">
    <property type="entry name" value="RNaseH_sf"/>
</dbReference>
<dbReference type="GO" id="GO:0035861">
    <property type="term" value="C:site of double-strand break"/>
    <property type="evidence" value="ECO:0007669"/>
    <property type="project" value="TreeGrafter"/>
</dbReference>
<evidence type="ECO:0000256" key="1">
    <source>
        <dbReference type="SAM" id="Phobius"/>
    </source>
</evidence>
<dbReference type="Gene3D" id="3.30.420.10">
    <property type="entry name" value="Ribonuclease H-like superfamily/Ribonuclease H"/>
    <property type="match status" value="1"/>
</dbReference>
<dbReference type="GO" id="GO:0003697">
    <property type="term" value="F:single-stranded DNA binding"/>
    <property type="evidence" value="ECO:0007669"/>
    <property type="project" value="TreeGrafter"/>
</dbReference>
<evidence type="ECO:0000313" key="4">
    <source>
        <dbReference type="Proteomes" id="UP000299102"/>
    </source>
</evidence>
<dbReference type="GO" id="GO:0015074">
    <property type="term" value="P:DNA integration"/>
    <property type="evidence" value="ECO:0007669"/>
    <property type="project" value="TreeGrafter"/>
</dbReference>
<dbReference type="Gene3D" id="1.10.10.10">
    <property type="entry name" value="Winged helix-like DNA-binding domain superfamily/Winged helix DNA-binding domain"/>
    <property type="match status" value="1"/>
</dbReference>
<comment type="caution">
    <text evidence="3">The sequence shown here is derived from an EMBL/GenBank/DDBJ whole genome shotgun (WGS) entry which is preliminary data.</text>
</comment>
<feature type="domain" description="Mos1 transposase HTH" evidence="2">
    <location>
        <begin position="38"/>
        <end position="74"/>
    </location>
</feature>
<name>A0A4C1UZ16_EUMVA</name>
<dbReference type="InterPro" id="IPR041426">
    <property type="entry name" value="Mos1_HTH"/>
</dbReference>
<dbReference type="EMBL" id="BGZK01000243">
    <property type="protein sequence ID" value="GBP31266.1"/>
    <property type="molecule type" value="Genomic_DNA"/>
</dbReference>
<dbReference type="Gene3D" id="1.10.10.1450">
    <property type="match status" value="1"/>
</dbReference>
<reference evidence="3 4" key="1">
    <citation type="journal article" date="2019" name="Commun. Biol.">
        <title>The bagworm genome reveals a unique fibroin gene that provides high tensile strength.</title>
        <authorList>
            <person name="Kono N."/>
            <person name="Nakamura H."/>
            <person name="Ohtoshi R."/>
            <person name="Tomita M."/>
            <person name="Numata K."/>
            <person name="Arakawa K."/>
        </authorList>
    </citation>
    <scope>NUCLEOTIDE SEQUENCE [LARGE SCALE GENOMIC DNA]</scope>
</reference>
<dbReference type="GO" id="GO:0046975">
    <property type="term" value="F:histone H3K36 methyltransferase activity"/>
    <property type="evidence" value="ECO:0007669"/>
    <property type="project" value="TreeGrafter"/>
</dbReference>
<organism evidence="3 4">
    <name type="scientific">Eumeta variegata</name>
    <name type="common">Bagworm moth</name>
    <name type="synonym">Eumeta japonica</name>
    <dbReference type="NCBI Taxonomy" id="151549"/>
    <lineage>
        <taxon>Eukaryota</taxon>
        <taxon>Metazoa</taxon>
        <taxon>Ecdysozoa</taxon>
        <taxon>Arthropoda</taxon>
        <taxon>Hexapoda</taxon>
        <taxon>Insecta</taxon>
        <taxon>Pterygota</taxon>
        <taxon>Neoptera</taxon>
        <taxon>Endopterygota</taxon>
        <taxon>Lepidoptera</taxon>
        <taxon>Glossata</taxon>
        <taxon>Ditrysia</taxon>
        <taxon>Tineoidea</taxon>
        <taxon>Psychidae</taxon>
        <taxon>Oiketicinae</taxon>
        <taxon>Eumeta</taxon>
    </lineage>
</organism>
<dbReference type="OrthoDB" id="616263at2759"/>
<dbReference type="PANTHER" id="PTHR46060">
    <property type="entry name" value="MARINER MOS1 TRANSPOSASE-LIKE PROTEIN"/>
    <property type="match status" value="1"/>
</dbReference>
<dbReference type="GO" id="GO:0005634">
    <property type="term" value="C:nucleus"/>
    <property type="evidence" value="ECO:0007669"/>
    <property type="project" value="TreeGrafter"/>
</dbReference>
<proteinExistence type="predicted"/>
<accession>A0A4C1UZ16</accession>
<sequence length="213" mass="24726">MSISWWSVTDGVFLFLQDILTFVMFYGGSDYILKHIFGHKATAEAHRILAETYGDNALSDTTCRDWFPHFKNNDFELENKEPSGGPKKFEDEKLEELLDQEQCQTLTELGKTLQEDESTISKHLKVLGTIQMQGHCVPYELKPRDIERCFLTRELLLQWQKRKGLLQCIMTGDEKWIHYDNPKDRKSWGKRGHASTSSAKQNIHGSKLLLCTW</sequence>
<dbReference type="PANTHER" id="PTHR46060:SF2">
    <property type="entry name" value="HISTONE-LYSINE N-METHYLTRANSFERASE SETMAR"/>
    <property type="match status" value="1"/>
</dbReference>
<dbReference type="GO" id="GO:0000014">
    <property type="term" value="F:single-stranded DNA endodeoxyribonuclease activity"/>
    <property type="evidence" value="ECO:0007669"/>
    <property type="project" value="TreeGrafter"/>
</dbReference>
<dbReference type="GO" id="GO:0044547">
    <property type="term" value="F:DNA topoisomerase binding"/>
    <property type="evidence" value="ECO:0007669"/>
    <property type="project" value="TreeGrafter"/>
</dbReference>
<dbReference type="STRING" id="151549.A0A4C1UZ16"/>
<dbReference type="InterPro" id="IPR036388">
    <property type="entry name" value="WH-like_DNA-bd_sf"/>
</dbReference>
<dbReference type="Pfam" id="PF17906">
    <property type="entry name" value="HTH_48"/>
    <property type="match status" value="1"/>
</dbReference>
<dbReference type="GO" id="GO:0000729">
    <property type="term" value="P:DNA double-strand break processing"/>
    <property type="evidence" value="ECO:0007669"/>
    <property type="project" value="TreeGrafter"/>
</dbReference>
<feature type="transmembrane region" description="Helical" evidence="1">
    <location>
        <begin position="12"/>
        <end position="33"/>
    </location>
</feature>
<protein>
    <submittedName>
        <fullName evidence="3">Mariner Mos1 transposase</fullName>
    </submittedName>
</protein>
<evidence type="ECO:0000259" key="2">
    <source>
        <dbReference type="Pfam" id="PF17906"/>
    </source>
</evidence>
<keyword evidence="4" id="KW-1185">Reference proteome</keyword>
<keyword evidence="1" id="KW-0812">Transmembrane</keyword>
<keyword evidence="1" id="KW-1133">Transmembrane helix</keyword>
<dbReference type="GO" id="GO:0031297">
    <property type="term" value="P:replication fork processing"/>
    <property type="evidence" value="ECO:0007669"/>
    <property type="project" value="TreeGrafter"/>
</dbReference>
<keyword evidence="1" id="KW-0472">Membrane</keyword>
<dbReference type="GO" id="GO:0006303">
    <property type="term" value="P:double-strand break repair via nonhomologous end joining"/>
    <property type="evidence" value="ECO:0007669"/>
    <property type="project" value="TreeGrafter"/>
</dbReference>
<dbReference type="AlphaFoldDB" id="A0A4C1UZ16"/>
<dbReference type="GO" id="GO:0003690">
    <property type="term" value="F:double-stranded DNA binding"/>
    <property type="evidence" value="ECO:0007669"/>
    <property type="project" value="TreeGrafter"/>
</dbReference>
<dbReference type="GO" id="GO:0000793">
    <property type="term" value="C:condensed chromosome"/>
    <property type="evidence" value="ECO:0007669"/>
    <property type="project" value="TreeGrafter"/>
</dbReference>
<gene>
    <name evidence="3" type="ORF">EVAR_21547_1</name>
</gene>
<dbReference type="GO" id="GO:0044774">
    <property type="term" value="P:mitotic DNA integrity checkpoint signaling"/>
    <property type="evidence" value="ECO:0007669"/>
    <property type="project" value="TreeGrafter"/>
</dbReference>
<dbReference type="Proteomes" id="UP000299102">
    <property type="component" value="Unassembled WGS sequence"/>
</dbReference>
<dbReference type="InterPro" id="IPR052709">
    <property type="entry name" value="Transposase-MT_Hybrid"/>
</dbReference>